<feature type="domain" description="CobQ/CobB/MinD/ParA nucleotide binding" evidence="1">
    <location>
        <begin position="4"/>
        <end position="178"/>
    </location>
</feature>
<keyword evidence="3" id="KW-1185">Reference proteome</keyword>
<name>A0A846YTX1_9NOCA</name>
<dbReference type="Proteomes" id="UP000570678">
    <property type="component" value="Unassembled WGS sequence"/>
</dbReference>
<dbReference type="SUPFAM" id="SSF52540">
    <property type="entry name" value="P-loop containing nucleoside triphosphate hydrolases"/>
    <property type="match status" value="1"/>
</dbReference>
<dbReference type="PANTHER" id="PTHR13696:SF96">
    <property type="entry name" value="COBQ_COBB_MIND_PARA NUCLEOTIDE BINDING DOMAIN-CONTAINING PROTEIN"/>
    <property type="match status" value="1"/>
</dbReference>
<dbReference type="EMBL" id="JAAXOT010000031">
    <property type="protein sequence ID" value="NKY60914.1"/>
    <property type="molecule type" value="Genomic_DNA"/>
</dbReference>
<sequence length="213" mass="22775">MLVIVMVNLKGGSGKTTSAAWILHALHESGLSVLGVDADPENESLIGWSQLAEWDVPVIAMPVANLHRQLPGVIAPSIDVVVIDTPPMTDSRRIVKSAAKLATHIVCPMAPTGMEYDRLGAVRELVTEISDDADVPPDFAVLFNRVIANAASTGVYREIIQTDGVRVLNPPIPRKEVYAQSYPQPIERASTSAYGDAVNDLLTPAVDESEATA</sequence>
<protein>
    <submittedName>
        <fullName evidence="2">ParA family protein</fullName>
    </submittedName>
</protein>
<evidence type="ECO:0000313" key="2">
    <source>
        <dbReference type="EMBL" id="NKY60914.1"/>
    </source>
</evidence>
<evidence type="ECO:0000259" key="1">
    <source>
        <dbReference type="Pfam" id="PF01656"/>
    </source>
</evidence>
<reference evidence="2 3" key="1">
    <citation type="submission" date="2020-04" db="EMBL/GenBank/DDBJ databases">
        <title>MicrobeNet Type strains.</title>
        <authorList>
            <person name="Nicholson A.C."/>
        </authorList>
    </citation>
    <scope>NUCLEOTIDE SEQUENCE [LARGE SCALE GENOMIC DNA]</scope>
    <source>
        <strain evidence="2 3">JCM 3332</strain>
    </source>
</reference>
<dbReference type="PANTHER" id="PTHR13696">
    <property type="entry name" value="P-LOOP CONTAINING NUCLEOSIDE TRIPHOSPHATE HYDROLASE"/>
    <property type="match status" value="1"/>
</dbReference>
<dbReference type="InterPro" id="IPR050678">
    <property type="entry name" value="DNA_Partitioning_ATPase"/>
</dbReference>
<dbReference type="Pfam" id="PF01656">
    <property type="entry name" value="CbiA"/>
    <property type="match status" value="1"/>
</dbReference>
<dbReference type="Gene3D" id="3.40.50.300">
    <property type="entry name" value="P-loop containing nucleotide triphosphate hydrolases"/>
    <property type="match status" value="1"/>
</dbReference>
<dbReference type="CDD" id="cd02042">
    <property type="entry name" value="ParAB_family"/>
    <property type="match status" value="1"/>
</dbReference>
<comment type="caution">
    <text evidence="2">The sequence shown here is derived from an EMBL/GenBank/DDBJ whole genome shotgun (WGS) entry which is preliminary data.</text>
</comment>
<dbReference type="AlphaFoldDB" id="A0A846YTX1"/>
<organism evidence="2 3">
    <name type="scientific">Nocardia flavorosea</name>
    <dbReference type="NCBI Taxonomy" id="53429"/>
    <lineage>
        <taxon>Bacteria</taxon>
        <taxon>Bacillati</taxon>
        <taxon>Actinomycetota</taxon>
        <taxon>Actinomycetes</taxon>
        <taxon>Mycobacteriales</taxon>
        <taxon>Nocardiaceae</taxon>
        <taxon>Nocardia</taxon>
    </lineage>
</organism>
<gene>
    <name evidence="2" type="ORF">HGA15_33220</name>
</gene>
<dbReference type="InterPro" id="IPR027417">
    <property type="entry name" value="P-loop_NTPase"/>
</dbReference>
<accession>A0A846YTX1</accession>
<dbReference type="InterPro" id="IPR002586">
    <property type="entry name" value="CobQ/CobB/MinD/ParA_Nub-bd_dom"/>
</dbReference>
<proteinExistence type="predicted"/>
<evidence type="ECO:0000313" key="3">
    <source>
        <dbReference type="Proteomes" id="UP000570678"/>
    </source>
</evidence>